<evidence type="ECO:0000259" key="2">
    <source>
        <dbReference type="PROSITE" id="PS51352"/>
    </source>
</evidence>
<dbReference type="PROSITE" id="PS51352">
    <property type="entry name" value="THIOREDOXIN_2"/>
    <property type="match status" value="1"/>
</dbReference>
<comment type="caution">
    <text evidence="3">The sequence shown here is derived from an EMBL/GenBank/DDBJ whole genome shotgun (WGS) entry which is preliminary data.</text>
</comment>
<dbReference type="InterPro" id="IPR013766">
    <property type="entry name" value="Thioredoxin_domain"/>
</dbReference>
<reference evidence="3" key="2">
    <citation type="submission" date="2023-01" db="EMBL/GenBank/DDBJ databases">
        <title>Draft genome sequence of Portibacter lacus strain NBRC 108769.</title>
        <authorList>
            <person name="Sun Q."/>
            <person name="Mori K."/>
        </authorList>
    </citation>
    <scope>NUCLEOTIDE SEQUENCE</scope>
    <source>
        <strain evidence="3">NBRC 108769</strain>
    </source>
</reference>
<feature type="domain" description="Thioredoxin" evidence="2">
    <location>
        <begin position="13"/>
        <end position="133"/>
    </location>
</feature>
<evidence type="ECO:0000313" key="3">
    <source>
        <dbReference type="EMBL" id="GLR17806.1"/>
    </source>
</evidence>
<dbReference type="Proteomes" id="UP001156666">
    <property type="component" value="Unassembled WGS sequence"/>
</dbReference>
<sequence length="408" mass="47691">MKYLFSFLLLCFFGFGQAQQSISFYENAFDEALLVAEKEGKDIFLDTYAPWCKPCKKMEKVFRNKNVAKFYNQHFINVRVNVDLFKGKELAKKYGIVFLPTMLIMDANGNVKQRIDGVMNPDQMLQIGDMVVNNTMKSVVKSKAKSSNAVPANPVAEPGEKILFVLDDPKASNNPDYLYHEAFFKLEHMDDAHDSIAMKYLNTQEDWSSEKNMNFIVSFLDKTDSELFDYFLAEKDDFQDLMGAENYRKTLEILINDCLYRQIPRPDPEKVASLFSILYPRKYEKYTYEYLLKRYEEEENYNEYVILGEKYLETLIQPNAELLYKLGKYKCLNADKKELKVCLFRVEESIRLSEHPVYDQYLTVAKMYHSLGKDQKALEYAEKARSLSLGDSESLRFVEMFLENLDKS</sequence>
<accession>A0AA37SNC8</accession>
<dbReference type="EMBL" id="BSOH01000014">
    <property type="protein sequence ID" value="GLR17806.1"/>
    <property type="molecule type" value="Genomic_DNA"/>
</dbReference>
<dbReference type="SUPFAM" id="SSF52833">
    <property type="entry name" value="Thioredoxin-like"/>
    <property type="match status" value="1"/>
</dbReference>
<dbReference type="InterPro" id="IPR036249">
    <property type="entry name" value="Thioredoxin-like_sf"/>
</dbReference>
<dbReference type="Gene3D" id="3.40.30.10">
    <property type="entry name" value="Glutaredoxin"/>
    <property type="match status" value="1"/>
</dbReference>
<keyword evidence="1" id="KW-0732">Signal</keyword>
<dbReference type="InterPro" id="IPR012336">
    <property type="entry name" value="Thioredoxin-like_fold"/>
</dbReference>
<evidence type="ECO:0000256" key="1">
    <source>
        <dbReference type="SAM" id="SignalP"/>
    </source>
</evidence>
<dbReference type="PANTHER" id="PTHR45663">
    <property type="entry name" value="GEO12009P1"/>
    <property type="match status" value="1"/>
</dbReference>
<evidence type="ECO:0000313" key="4">
    <source>
        <dbReference type="Proteomes" id="UP001156666"/>
    </source>
</evidence>
<proteinExistence type="predicted"/>
<dbReference type="RefSeq" id="WP_235291488.1">
    <property type="nucleotide sequence ID" value="NZ_BSOH01000014.1"/>
</dbReference>
<dbReference type="Pfam" id="PF13098">
    <property type="entry name" value="Thioredoxin_2"/>
    <property type="match status" value="1"/>
</dbReference>
<protein>
    <recommendedName>
        <fullName evidence="2">Thioredoxin domain-containing protein</fullName>
    </recommendedName>
</protein>
<organism evidence="3 4">
    <name type="scientific">Portibacter lacus</name>
    <dbReference type="NCBI Taxonomy" id="1099794"/>
    <lineage>
        <taxon>Bacteria</taxon>
        <taxon>Pseudomonadati</taxon>
        <taxon>Bacteroidota</taxon>
        <taxon>Saprospiria</taxon>
        <taxon>Saprospirales</taxon>
        <taxon>Haliscomenobacteraceae</taxon>
        <taxon>Portibacter</taxon>
    </lineage>
</organism>
<dbReference type="AlphaFoldDB" id="A0AA37SNC8"/>
<dbReference type="GO" id="GO:0005737">
    <property type="term" value="C:cytoplasm"/>
    <property type="evidence" value="ECO:0007669"/>
    <property type="project" value="TreeGrafter"/>
</dbReference>
<keyword evidence="4" id="KW-1185">Reference proteome</keyword>
<reference evidence="3" key="1">
    <citation type="journal article" date="2014" name="Int. J. Syst. Evol. Microbiol.">
        <title>Complete genome sequence of Corynebacterium casei LMG S-19264T (=DSM 44701T), isolated from a smear-ripened cheese.</title>
        <authorList>
            <consortium name="US DOE Joint Genome Institute (JGI-PGF)"/>
            <person name="Walter F."/>
            <person name="Albersmeier A."/>
            <person name="Kalinowski J."/>
            <person name="Ruckert C."/>
        </authorList>
    </citation>
    <scope>NUCLEOTIDE SEQUENCE</scope>
    <source>
        <strain evidence="3">NBRC 108769</strain>
    </source>
</reference>
<dbReference type="GO" id="GO:0015035">
    <property type="term" value="F:protein-disulfide reductase activity"/>
    <property type="evidence" value="ECO:0007669"/>
    <property type="project" value="TreeGrafter"/>
</dbReference>
<feature type="chain" id="PRO_5041290990" description="Thioredoxin domain-containing protein" evidence="1">
    <location>
        <begin position="19"/>
        <end position="408"/>
    </location>
</feature>
<dbReference type="PANTHER" id="PTHR45663:SF11">
    <property type="entry name" value="GEO12009P1"/>
    <property type="match status" value="1"/>
</dbReference>
<gene>
    <name evidence="3" type="ORF">GCM10007940_24210</name>
</gene>
<name>A0AA37SNC8_9BACT</name>
<feature type="signal peptide" evidence="1">
    <location>
        <begin position="1"/>
        <end position="18"/>
    </location>
</feature>